<evidence type="ECO:0000313" key="3">
    <source>
        <dbReference type="Proteomes" id="UP001215598"/>
    </source>
</evidence>
<keyword evidence="3" id="KW-1185">Reference proteome</keyword>
<evidence type="ECO:0000256" key="1">
    <source>
        <dbReference type="SAM" id="MobiDB-lite"/>
    </source>
</evidence>
<organism evidence="2 3">
    <name type="scientific">Mycena metata</name>
    <dbReference type="NCBI Taxonomy" id="1033252"/>
    <lineage>
        <taxon>Eukaryota</taxon>
        <taxon>Fungi</taxon>
        <taxon>Dikarya</taxon>
        <taxon>Basidiomycota</taxon>
        <taxon>Agaricomycotina</taxon>
        <taxon>Agaricomycetes</taxon>
        <taxon>Agaricomycetidae</taxon>
        <taxon>Agaricales</taxon>
        <taxon>Marasmiineae</taxon>
        <taxon>Mycenaceae</taxon>
        <taxon>Mycena</taxon>
    </lineage>
</organism>
<proteinExistence type="predicted"/>
<dbReference type="EMBL" id="JARKIB010000054">
    <property type="protein sequence ID" value="KAJ7753797.1"/>
    <property type="molecule type" value="Genomic_DNA"/>
</dbReference>
<protein>
    <submittedName>
        <fullName evidence="2">Uncharacterized protein</fullName>
    </submittedName>
</protein>
<reference evidence="2" key="1">
    <citation type="submission" date="2023-03" db="EMBL/GenBank/DDBJ databases">
        <title>Massive genome expansion in bonnet fungi (Mycena s.s.) driven by repeated elements and novel gene families across ecological guilds.</title>
        <authorList>
            <consortium name="Lawrence Berkeley National Laboratory"/>
            <person name="Harder C.B."/>
            <person name="Miyauchi S."/>
            <person name="Viragh M."/>
            <person name="Kuo A."/>
            <person name="Thoen E."/>
            <person name="Andreopoulos B."/>
            <person name="Lu D."/>
            <person name="Skrede I."/>
            <person name="Drula E."/>
            <person name="Henrissat B."/>
            <person name="Morin E."/>
            <person name="Kohler A."/>
            <person name="Barry K."/>
            <person name="LaButti K."/>
            <person name="Morin E."/>
            <person name="Salamov A."/>
            <person name="Lipzen A."/>
            <person name="Mereny Z."/>
            <person name="Hegedus B."/>
            <person name="Baldrian P."/>
            <person name="Stursova M."/>
            <person name="Weitz H."/>
            <person name="Taylor A."/>
            <person name="Grigoriev I.V."/>
            <person name="Nagy L.G."/>
            <person name="Martin F."/>
            <person name="Kauserud H."/>
        </authorList>
    </citation>
    <scope>NUCLEOTIDE SEQUENCE</scope>
    <source>
        <strain evidence="2">CBHHK182m</strain>
    </source>
</reference>
<dbReference type="Proteomes" id="UP001215598">
    <property type="component" value="Unassembled WGS sequence"/>
</dbReference>
<sequence length="132" mass="14151">MSTAGQHKLFRSRARAPPSQRLGYFYIYPYLFAAAGADLLAIGNSAAGPFTGELHAYQSAVRQSLFTPPARPQLEVPEIASVTQVSESNIGKKTSVTGSLRRASSFIRRSASSSRTPSLRGVPPAEVTIARN</sequence>
<accession>A0AAD7NCB6</accession>
<name>A0AAD7NCB6_9AGAR</name>
<gene>
    <name evidence="2" type="ORF">B0H16DRAFT_1886837</name>
</gene>
<evidence type="ECO:0000313" key="2">
    <source>
        <dbReference type="EMBL" id="KAJ7753797.1"/>
    </source>
</evidence>
<feature type="region of interest" description="Disordered" evidence="1">
    <location>
        <begin position="107"/>
        <end position="132"/>
    </location>
</feature>
<comment type="caution">
    <text evidence="2">The sequence shown here is derived from an EMBL/GenBank/DDBJ whole genome shotgun (WGS) entry which is preliminary data.</text>
</comment>
<dbReference type="AlphaFoldDB" id="A0AAD7NCB6"/>